<dbReference type="EMBL" id="CAQQ02185737">
    <property type="status" value="NOT_ANNOTATED_CDS"/>
    <property type="molecule type" value="Genomic_DNA"/>
</dbReference>
<proteinExistence type="predicted"/>
<name>T1GED6_MEGSC</name>
<protein>
    <submittedName>
        <fullName evidence="1">Uncharacterized protein</fullName>
    </submittedName>
</protein>
<evidence type="ECO:0000313" key="2">
    <source>
        <dbReference type="Proteomes" id="UP000015102"/>
    </source>
</evidence>
<dbReference type="HOGENOM" id="CLU_2906684_0_0_1"/>
<organism evidence="1 2">
    <name type="scientific">Megaselia scalaris</name>
    <name type="common">Humpbacked fly</name>
    <name type="synonym">Phora scalaris</name>
    <dbReference type="NCBI Taxonomy" id="36166"/>
    <lineage>
        <taxon>Eukaryota</taxon>
        <taxon>Metazoa</taxon>
        <taxon>Ecdysozoa</taxon>
        <taxon>Arthropoda</taxon>
        <taxon>Hexapoda</taxon>
        <taxon>Insecta</taxon>
        <taxon>Pterygota</taxon>
        <taxon>Neoptera</taxon>
        <taxon>Endopterygota</taxon>
        <taxon>Diptera</taxon>
        <taxon>Brachycera</taxon>
        <taxon>Muscomorpha</taxon>
        <taxon>Platypezoidea</taxon>
        <taxon>Phoridae</taxon>
        <taxon>Megaseliini</taxon>
        <taxon>Megaselia</taxon>
    </lineage>
</organism>
<reference evidence="2" key="1">
    <citation type="submission" date="2013-02" db="EMBL/GenBank/DDBJ databases">
        <authorList>
            <person name="Hughes D."/>
        </authorList>
    </citation>
    <scope>NUCLEOTIDE SEQUENCE</scope>
    <source>
        <strain>Durham</strain>
        <strain evidence="2">NC isolate 2 -- Noor lab</strain>
    </source>
</reference>
<dbReference type="EMBL" id="CAQQ02185738">
    <property type="status" value="NOT_ANNOTATED_CDS"/>
    <property type="molecule type" value="Genomic_DNA"/>
</dbReference>
<accession>T1GED6</accession>
<evidence type="ECO:0000313" key="1">
    <source>
        <dbReference type="EnsemblMetazoa" id="MESCA001697-PA"/>
    </source>
</evidence>
<dbReference type="EnsemblMetazoa" id="MESCA001697-RA">
    <property type="protein sequence ID" value="MESCA001697-PA"/>
    <property type="gene ID" value="MESCA001697"/>
</dbReference>
<keyword evidence="2" id="KW-1185">Reference proteome</keyword>
<sequence>MGISSGQRRWSLLGGEEPFYTIEQTTGNTIQKKLATGSMNRNMTVICGTELQVIELPRGNQK</sequence>
<dbReference type="Proteomes" id="UP000015102">
    <property type="component" value="Unassembled WGS sequence"/>
</dbReference>
<dbReference type="AlphaFoldDB" id="T1GED6"/>
<reference evidence="1" key="2">
    <citation type="submission" date="2015-06" db="UniProtKB">
        <authorList>
            <consortium name="EnsemblMetazoa"/>
        </authorList>
    </citation>
    <scope>IDENTIFICATION</scope>
</reference>